<organism evidence="6 7">
    <name type="scientific">Chloracidobacterium sp. N</name>
    <dbReference type="NCBI Taxonomy" id="2821540"/>
    <lineage>
        <taxon>Bacteria</taxon>
        <taxon>Pseudomonadati</taxon>
        <taxon>Acidobacteriota</taxon>
        <taxon>Terriglobia</taxon>
        <taxon>Terriglobales</taxon>
        <taxon>Acidobacteriaceae</taxon>
        <taxon>Chloracidobacterium</taxon>
        <taxon>Chloracidobacterium aggregatum</taxon>
    </lineage>
</organism>
<dbReference type="Proteomes" id="UP000677668">
    <property type="component" value="Chromosome 2"/>
</dbReference>
<dbReference type="InterPro" id="IPR038416">
    <property type="entry name" value="Ribosom_S30AE_C_sf"/>
</dbReference>
<reference evidence="6 7" key="1">
    <citation type="submission" date="2021-03" db="EMBL/GenBank/DDBJ databases">
        <title>Genomic and phenotypic characterization of Chloracidobacterium isolates provides evidence for multiple species.</title>
        <authorList>
            <person name="Saini M.K."/>
            <person name="Costas A.M.G."/>
            <person name="Tank M."/>
            <person name="Bryant D.A."/>
        </authorList>
    </citation>
    <scope>NUCLEOTIDE SEQUENCE [LARGE SCALE GENOMIC DNA]</scope>
    <source>
        <strain evidence="6 7">N</strain>
    </source>
</reference>
<dbReference type="Gene3D" id="3.30.160.100">
    <property type="entry name" value="Ribosome hibernation promotion factor-like"/>
    <property type="match status" value="1"/>
</dbReference>
<dbReference type="PANTHER" id="PTHR33231">
    <property type="entry name" value="30S RIBOSOMAL PROTEIN"/>
    <property type="match status" value="1"/>
</dbReference>
<dbReference type="Gene3D" id="3.30.505.50">
    <property type="entry name" value="Sigma 54 modulation/S30EA ribosomal protein, C-terminal domain"/>
    <property type="match status" value="1"/>
</dbReference>
<evidence type="ECO:0000256" key="4">
    <source>
        <dbReference type="SAM" id="Coils"/>
    </source>
</evidence>
<sequence length="188" mass="21216">MKLDFTVRHFTLTPAIKKFAREQTKKVAKLLDDRDHIRLHLTMAIEKHRNLAELVLTMGEQVLTGKATTDDMYQSITQATEKLARQVNKLKEKVETKRKTRASVKEVTAAAEAARSEAEVTADEAAPEATKKPRIIPTRRYAIKPMTPDDAAASLSPKDQFVVFRNMVTDRVGVLYRRPDGNFGLIEP</sequence>
<gene>
    <name evidence="6" type="primary">raiA</name>
    <name evidence="6" type="ORF">J8C05_12670</name>
</gene>
<dbReference type="SUPFAM" id="SSF69754">
    <property type="entry name" value="Ribosome binding protein Y (YfiA homologue)"/>
    <property type="match status" value="1"/>
</dbReference>
<dbReference type="Pfam" id="PF16321">
    <property type="entry name" value="Ribosom_S30AE_C"/>
    <property type="match status" value="1"/>
</dbReference>
<evidence type="ECO:0000313" key="7">
    <source>
        <dbReference type="Proteomes" id="UP000677668"/>
    </source>
</evidence>
<evidence type="ECO:0000256" key="3">
    <source>
        <dbReference type="ARBA" id="ARBA00041148"/>
    </source>
</evidence>
<dbReference type="NCBIfam" id="TIGR00741">
    <property type="entry name" value="yfiA"/>
    <property type="match status" value="1"/>
</dbReference>
<dbReference type="InterPro" id="IPR032528">
    <property type="entry name" value="Ribosom_S30AE_C"/>
</dbReference>
<keyword evidence="7" id="KW-1185">Reference proteome</keyword>
<evidence type="ECO:0000256" key="2">
    <source>
        <dbReference type="ARBA" id="ARBA00038695"/>
    </source>
</evidence>
<dbReference type="EMBL" id="CP072643">
    <property type="protein sequence ID" value="QUV95675.1"/>
    <property type="molecule type" value="Genomic_DNA"/>
</dbReference>
<protein>
    <recommendedName>
        <fullName evidence="3">Ribosome hibernation promoting factor</fullName>
    </recommendedName>
</protein>
<dbReference type="InterPro" id="IPR003489">
    <property type="entry name" value="RHF/RaiA"/>
</dbReference>
<evidence type="ECO:0000259" key="5">
    <source>
        <dbReference type="Pfam" id="PF16321"/>
    </source>
</evidence>
<evidence type="ECO:0000256" key="1">
    <source>
        <dbReference type="ARBA" id="ARBA00022845"/>
    </source>
</evidence>
<comment type="subunit">
    <text evidence="2">Associates exclusively with 100S ribosomes, which are dimers of 70S ribosomes.</text>
</comment>
<feature type="domain" description="Sigma 54 modulation/S30EA ribosomal protein C-terminal" evidence="5">
    <location>
        <begin position="132"/>
        <end position="185"/>
    </location>
</feature>
<dbReference type="Pfam" id="PF02482">
    <property type="entry name" value="Ribosomal_S30AE"/>
    <property type="match status" value="1"/>
</dbReference>
<proteinExistence type="predicted"/>
<name>A0ABX8B4V6_9BACT</name>
<dbReference type="CDD" id="cd00552">
    <property type="entry name" value="RaiA"/>
    <property type="match status" value="1"/>
</dbReference>
<dbReference type="PANTHER" id="PTHR33231:SF1">
    <property type="entry name" value="30S RIBOSOMAL PROTEIN"/>
    <property type="match status" value="1"/>
</dbReference>
<dbReference type="InterPro" id="IPR050574">
    <property type="entry name" value="HPF/YfiA_ribosome-assoc"/>
</dbReference>
<evidence type="ECO:0000313" key="6">
    <source>
        <dbReference type="EMBL" id="QUV95675.1"/>
    </source>
</evidence>
<keyword evidence="1" id="KW-0810">Translation regulation</keyword>
<keyword evidence="4" id="KW-0175">Coiled coil</keyword>
<dbReference type="RefSeq" id="WP_058868423.1">
    <property type="nucleotide sequence ID" value="NZ_CP072643.1"/>
</dbReference>
<dbReference type="InterPro" id="IPR036567">
    <property type="entry name" value="RHF-like"/>
</dbReference>
<feature type="coiled-coil region" evidence="4">
    <location>
        <begin position="73"/>
        <end position="100"/>
    </location>
</feature>
<accession>A0ABX8B4V6</accession>